<reference evidence="2" key="1">
    <citation type="submission" date="2016-10" db="EMBL/GenBank/DDBJ databases">
        <authorList>
            <person name="Varghese N."/>
            <person name="Submissions S."/>
        </authorList>
    </citation>
    <scope>NUCLEOTIDE SEQUENCE [LARGE SCALE GENOMIC DNA]</scope>
    <source>
        <strain evidence="2">DSM 23842</strain>
    </source>
</reference>
<protein>
    <recommendedName>
        <fullName evidence="3">DUF1853 domain-containing protein</fullName>
    </recommendedName>
</protein>
<accession>A0A1H3WUT6</accession>
<keyword evidence="2" id="KW-1185">Reference proteome</keyword>
<proteinExistence type="predicted"/>
<dbReference type="Proteomes" id="UP000198846">
    <property type="component" value="Unassembled WGS sequence"/>
</dbReference>
<evidence type="ECO:0008006" key="3">
    <source>
        <dbReference type="Google" id="ProtNLM"/>
    </source>
</evidence>
<dbReference type="STRING" id="283786.SAMN04487990_10413"/>
<evidence type="ECO:0000313" key="1">
    <source>
        <dbReference type="EMBL" id="SDZ90883.1"/>
    </source>
</evidence>
<dbReference type="EMBL" id="FNQK01000004">
    <property type="protein sequence ID" value="SDZ90883.1"/>
    <property type="molecule type" value="Genomic_DNA"/>
</dbReference>
<dbReference type="Pfam" id="PF08907">
    <property type="entry name" value="DUF1853"/>
    <property type="match status" value="1"/>
</dbReference>
<name>A0A1H3WUT6_BIZPA</name>
<gene>
    <name evidence="1" type="ORF">SAMN04487990_10413</name>
</gene>
<organism evidence="1 2">
    <name type="scientific">Bizionia paragorgiae</name>
    <dbReference type="NCBI Taxonomy" id="283786"/>
    <lineage>
        <taxon>Bacteria</taxon>
        <taxon>Pseudomonadati</taxon>
        <taxon>Bacteroidota</taxon>
        <taxon>Flavobacteriia</taxon>
        <taxon>Flavobacteriales</taxon>
        <taxon>Flavobacteriaceae</taxon>
        <taxon>Bizionia</taxon>
    </lineage>
</organism>
<evidence type="ECO:0000313" key="2">
    <source>
        <dbReference type="Proteomes" id="UP000198846"/>
    </source>
</evidence>
<dbReference type="AlphaFoldDB" id="A0A1H3WUT6"/>
<dbReference type="InterPro" id="IPR015003">
    <property type="entry name" value="DUF1853"/>
</dbReference>
<sequence length="273" mass="31821">MIATMTNTSEEYQKQFSGFFNTPHLFNSPVNGLEPYTKKPENSFRFHAAINPKVRLGQRVERFVTAELLQLPNLSVLVENCQIKNELRTIGELDCLFLDHAKPIHLEIQFKFYLYDPSLGTSEIDHCIGPMRRDTLNEKLNKLKNHQLPLLYAPETKPLLDSLELQAEDITQKIYFKAQLFLPLGESVTLKTLNPNCVYGFYFHYDDLEQFEDCKFYCPKKTDWLLDVSPAVHWQTYLQILPKLMTYKSEGYSPLIWLKKPNGELSKCFVVAW</sequence>